<sequence>MRLAGGTGALVRALAAGLPGDAIRLGAQVTRVALEDAGVRLSLRGSENGEDATLLKDWSANPLTTAAEDRRGDTHLLPRQGSWVTGA</sequence>
<dbReference type="EMBL" id="SMSJ01000041">
    <property type="protein sequence ID" value="TDH60276.1"/>
    <property type="molecule type" value="Genomic_DNA"/>
</dbReference>
<dbReference type="Proteomes" id="UP000295096">
    <property type="component" value="Unassembled WGS sequence"/>
</dbReference>
<dbReference type="SUPFAM" id="SSF51905">
    <property type="entry name" value="FAD/NAD(P)-binding domain"/>
    <property type="match status" value="1"/>
</dbReference>
<evidence type="ECO:0000256" key="1">
    <source>
        <dbReference type="SAM" id="MobiDB-lite"/>
    </source>
</evidence>
<name>A0A4R5QBQ8_9PROT</name>
<reference evidence="3 4" key="1">
    <citation type="journal article" date="2016" name="J. Microbiol.">
        <title>Dankookia rubra gen. nov., sp. nov., an alphaproteobacterium isolated from sediment of a shallow stream.</title>
        <authorList>
            <person name="Kim W.H."/>
            <person name="Kim D.H."/>
            <person name="Kang K."/>
            <person name="Ahn T.Y."/>
        </authorList>
    </citation>
    <scope>NUCLEOTIDE SEQUENCE [LARGE SCALE GENOMIC DNA]</scope>
    <source>
        <strain evidence="3 4">JCM30602</strain>
    </source>
</reference>
<accession>A0A4R5QBQ8</accession>
<protein>
    <recommendedName>
        <fullName evidence="2">Amine oxidase domain-containing protein</fullName>
    </recommendedName>
</protein>
<dbReference type="RefSeq" id="WP_133290932.1">
    <property type="nucleotide sequence ID" value="NZ_SMSJ01000041.1"/>
</dbReference>
<dbReference type="Pfam" id="PF01593">
    <property type="entry name" value="Amino_oxidase"/>
    <property type="match status" value="1"/>
</dbReference>
<dbReference type="InterPro" id="IPR036188">
    <property type="entry name" value="FAD/NAD-bd_sf"/>
</dbReference>
<organism evidence="3 4">
    <name type="scientific">Dankookia rubra</name>
    <dbReference type="NCBI Taxonomy" id="1442381"/>
    <lineage>
        <taxon>Bacteria</taxon>
        <taxon>Pseudomonadati</taxon>
        <taxon>Pseudomonadota</taxon>
        <taxon>Alphaproteobacteria</taxon>
        <taxon>Acetobacterales</taxon>
        <taxon>Roseomonadaceae</taxon>
        <taxon>Dankookia</taxon>
    </lineage>
</organism>
<dbReference type="OrthoDB" id="9790035at2"/>
<evidence type="ECO:0000313" key="4">
    <source>
        <dbReference type="Proteomes" id="UP000295096"/>
    </source>
</evidence>
<comment type="caution">
    <text evidence="3">The sequence shown here is derived from an EMBL/GenBank/DDBJ whole genome shotgun (WGS) entry which is preliminary data.</text>
</comment>
<proteinExistence type="predicted"/>
<evidence type="ECO:0000313" key="3">
    <source>
        <dbReference type="EMBL" id="TDH60276.1"/>
    </source>
</evidence>
<feature type="domain" description="Amine oxidase" evidence="2">
    <location>
        <begin position="4"/>
        <end position="49"/>
    </location>
</feature>
<feature type="region of interest" description="Disordered" evidence="1">
    <location>
        <begin position="65"/>
        <end position="87"/>
    </location>
</feature>
<dbReference type="GO" id="GO:0016491">
    <property type="term" value="F:oxidoreductase activity"/>
    <property type="evidence" value="ECO:0007669"/>
    <property type="project" value="InterPro"/>
</dbReference>
<gene>
    <name evidence="3" type="ORF">E2C06_22955</name>
</gene>
<keyword evidence="4" id="KW-1185">Reference proteome</keyword>
<dbReference type="AlphaFoldDB" id="A0A4R5QBQ8"/>
<dbReference type="InterPro" id="IPR002937">
    <property type="entry name" value="Amino_oxidase"/>
</dbReference>
<feature type="compositionally biased region" description="Basic and acidic residues" evidence="1">
    <location>
        <begin position="67"/>
        <end position="76"/>
    </location>
</feature>
<evidence type="ECO:0000259" key="2">
    <source>
        <dbReference type="Pfam" id="PF01593"/>
    </source>
</evidence>